<dbReference type="GO" id="GO:0019344">
    <property type="term" value="P:cysteine biosynthetic process"/>
    <property type="evidence" value="ECO:0007669"/>
    <property type="project" value="UniProtKB-KW"/>
</dbReference>
<dbReference type="InterPro" id="IPR010199">
    <property type="entry name" value="CysJ"/>
</dbReference>
<evidence type="ECO:0000259" key="15">
    <source>
        <dbReference type="PROSITE" id="PS51384"/>
    </source>
</evidence>
<dbReference type="PANTHER" id="PTHR19384:SF128">
    <property type="entry name" value="NADPH OXIDOREDUCTASE A"/>
    <property type="match status" value="1"/>
</dbReference>
<evidence type="ECO:0000256" key="1">
    <source>
        <dbReference type="ARBA" id="ARBA00012604"/>
    </source>
</evidence>
<dbReference type="InterPro" id="IPR023173">
    <property type="entry name" value="NADPH_Cyt_P450_Rdtase_alpha"/>
</dbReference>
<dbReference type="PROSITE" id="PS50902">
    <property type="entry name" value="FLAVODOXIN_LIKE"/>
    <property type="match status" value="1"/>
</dbReference>
<feature type="binding site" evidence="12">
    <location>
        <position position="433"/>
    </location>
    <ligand>
        <name>FAD</name>
        <dbReference type="ChEBI" id="CHEBI:57692"/>
    </ligand>
</feature>
<dbReference type="FunFam" id="3.40.50.80:FF:000001">
    <property type="entry name" value="NADPH--cytochrome P450 reductase 1"/>
    <property type="match status" value="1"/>
</dbReference>
<feature type="binding site" evidence="12">
    <location>
        <begin position="137"/>
        <end position="140"/>
    </location>
    <ligand>
        <name>FMN</name>
        <dbReference type="ChEBI" id="CHEBI:58210"/>
    </ligand>
</feature>
<keyword evidence="7 12" id="KW-0521">NADP</keyword>
<dbReference type="InterPro" id="IPR017927">
    <property type="entry name" value="FAD-bd_FR_type"/>
</dbReference>
<keyword evidence="4" id="KW-0285">Flavoprotein</keyword>
<dbReference type="InterPro" id="IPR001094">
    <property type="entry name" value="Flavdoxin-like"/>
</dbReference>
<dbReference type="AlphaFoldDB" id="A0AAE5SZ65"/>
<evidence type="ECO:0000256" key="12">
    <source>
        <dbReference type="PIRSR" id="PIRSR000207-1"/>
    </source>
</evidence>
<dbReference type="NCBIfam" id="TIGR01931">
    <property type="entry name" value="cysJ"/>
    <property type="match status" value="1"/>
</dbReference>
<evidence type="ECO:0000256" key="3">
    <source>
        <dbReference type="ARBA" id="ARBA00022605"/>
    </source>
</evidence>
<feature type="binding site" evidence="12">
    <location>
        <begin position="542"/>
        <end position="543"/>
    </location>
    <ligand>
        <name>NADP(+)</name>
        <dbReference type="ChEBI" id="CHEBI:58349"/>
    </ligand>
</feature>
<keyword evidence="5 12" id="KW-0288">FMN</keyword>
<dbReference type="Gene3D" id="1.20.990.10">
    <property type="entry name" value="NADPH-cytochrome p450 Reductase, Chain A, domain 3"/>
    <property type="match status" value="1"/>
</dbReference>
<evidence type="ECO:0000256" key="7">
    <source>
        <dbReference type="ARBA" id="ARBA00022857"/>
    </source>
</evidence>
<dbReference type="RefSeq" id="WP_107360630.1">
    <property type="nucleotide sequence ID" value="NZ_PYZV01000004.1"/>
</dbReference>
<comment type="cofactor">
    <cofactor evidence="12">
        <name>FMN</name>
        <dbReference type="ChEBI" id="CHEBI:58210"/>
    </cofactor>
    <text evidence="12">Binds 1 FMN per subunit.</text>
</comment>
<gene>
    <name evidence="16" type="ORF">BU653_06320</name>
</gene>
<dbReference type="GO" id="GO:0050660">
    <property type="term" value="F:flavin adenine dinucleotide binding"/>
    <property type="evidence" value="ECO:0007669"/>
    <property type="project" value="InterPro"/>
</dbReference>
<evidence type="ECO:0000256" key="4">
    <source>
        <dbReference type="ARBA" id="ARBA00022630"/>
    </source>
</evidence>
<comment type="catalytic activity">
    <reaction evidence="11">
        <text>hydrogen sulfide + 3 NADP(+) + 3 H2O = sulfite + 3 NADPH + 4 H(+)</text>
        <dbReference type="Rhea" id="RHEA:13801"/>
        <dbReference type="ChEBI" id="CHEBI:15377"/>
        <dbReference type="ChEBI" id="CHEBI:15378"/>
        <dbReference type="ChEBI" id="CHEBI:17359"/>
        <dbReference type="ChEBI" id="CHEBI:29919"/>
        <dbReference type="ChEBI" id="CHEBI:57783"/>
        <dbReference type="ChEBI" id="CHEBI:58349"/>
        <dbReference type="EC" id="1.8.1.2"/>
    </reaction>
</comment>
<evidence type="ECO:0000256" key="5">
    <source>
        <dbReference type="ARBA" id="ARBA00022643"/>
    </source>
</evidence>
<keyword evidence="6 12" id="KW-0274">FAD</keyword>
<dbReference type="Gene3D" id="3.40.50.80">
    <property type="entry name" value="Nucleotide-binding domain of ferredoxin-NADP reductase (FNR) module"/>
    <property type="match status" value="1"/>
</dbReference>
<dbReference type="CDD" id="cd06199">
    <property type="entry name" value="SiR"/>
    <property type="match status" value="1"/>
</dbReference>
<keyword evidence="3" id="KW-0028">Amino-acid biosynthesis</keyword>
<dbReference type="EMBL" id="PZBZ01000028">
    <property type="protein sequence ID" value="PTG14315.1"/>
    <property type="molecule type" value="Genomic_DNA"/>
</dbReference>
<feature type="binding site" evidence="12">
    <location>
        <begin position="442"/>
        <end position="445"/>
    </location>
    <ligand>
        <name>FAD</name>
        <dbReference type="ChEBI" id="CHEBI:57692"/>
    </ligand>
</feature>
<dbReference type="PRINTS" id="PR00369">
    <property type="entry name" value="FLAVODOXIN"/>
</dbReference>
<dbReference type="GO" id="GO:0010181">
    <property type="term" value="F:FMN binding"/>
    <property type="evidence" value="ECO:0007669"/>
    <property type="project" value="InterPro"/>
</dbReference>
<dbReference type="GO" id="GO:0004783">
    <property type="term" value="F:sulfite reductase (NADPH) activity"/>
    <property type="evidence" value="ECO:0007669"/>
    <property type="project" value="UniProtKB-EC"/>
</dbReference>
<feature type="domain" description="FAD-binding FR-type" evidence="15">
    <location>
        <begin position="254"/>
        <end position="471"/>
    </location>
</feature>
<dbReference type="Gene3D" id="2.40.30.10">
    <property type="entry name" value="Translation factors"/>
    <property type="match status" value="1"/>
</dbReference>
<dbReference type="InterPro" id="IPR017938">
    <property type="entry name" value="Riboflavin_synthase-like_b-brl"/>
</dbReference>
<keyword evidence="10" id="KW-0198">Cysteine biosynthesis</keyword>
<feature type="binding site" evidence="12">
    <location>
        <position position="584"/>
    </location>
    <ligand>
        <name>NADP(+)</name>
        <dbReference type="ChEBI" id="CHEBI:58349"/>
    </ligand>
</feature>
<organism evidence="16 17">
    <name type="scientific">Staphylococcus chromogenes</name>
    <name type="common">Staphylococcus hyicus subsp. chromogenes</name>
    <dbReference type="NCBI Taxonomy" id="46126"/>
    <lineage>
        <taxon>Bacteria</taxon>
        <taxon>Bacillati</taxon>
        <taxon>Bacillota</taxon>
        <taxon>Bacilli</taxon>
        <taxon>Bacillales</taxon>
        <taxon>Staphylococcaceae</taxon>
        <taxon>Staphylococcus</taxon>
    </lineage>
</organism>
<proteinExistence type="predicted"/>
<dbReference type="Pfam" id="PF00175">
    <property type="entry name" value="NAD_binding_1"/>
    <property type="match status" value="1"/>
</dbReference>
<feature type="binding site" evidence="12">
    <location>
        <begin position="548"/>
        <end position="552"/>
    </location>
    <ligand>
        <name>NADP(+)</name>
        <dbReference type="ChEBI" id="CHEBI:58349"/>
    </ligand>
</feature>
<feature type="region of interest" description="Disordered" evidence="13">
    <location>
        <begin position="55"/>
        <end position="79"/>
    </location>
</feature>
<reference evidence="16 17" key="1">
    <citation type="journal article" date="2016" name="Front. Microbiol.">
        <title>Comprehensive Phylogenetic Analysis of Bovine Non-aureus Staphylococci Species Based on Whole-Genome Sequencing.</title>
        <authorList>
            <person name="Naushad S."/>
            <person name="Barkema H.W."/>
            <person name="Luby C."/>
            <person name="Condas L.A."/>
            <person name="Nobrega D.B."/>
            <person name="Carson D.A."/>
            <person name="De Buck J."/>
        </authorList>
    </citation>
    <scope>NUCLEOTIDE SEQUENCE [LARGE SCALE GENOMIC DNA]</scope>
    <source>
        <strain evidence="16 17">SNUC 505</strain>
    </source>
</reference>
<evidence type="ECO:0000256" key="2">
    <source>
        <dbReference type="ARBA" id="ARBA00022448"/>
    </source>
</evidence>
<dbReference type="SUPFAM" id="SSF52343">
    <property type="entry name" value="Ferredoxin reductase-like, C-terminal NADP-linked domain"/>
    <property type="match status" value="1"/>
</dbReference>
<feature type="binding site" evidence="12">
    <location>
        <begin position="427"/>
        <end position="429"/>
    </location>
    <ligand>
        <name>FAD</name>
        <dbReference type="ChEBI" id="CHEBI:57692"/>
    </ligand>
</feature>
<evidence type="ECO:0000256" key="6">
    <source>
        <dbReference type="ARBA" id="ARBA00022827"/>
    </source>
</evidence>
<keyword evidence="9" id="KW-0560">Oxidoreductase</keyword>
<evidence type="ECO:0000256" key="9">
    <source>
        <dbReference type="ARBA" id="ARBA00023002"/>
    </source>
</evidence>
<evidence type="ECO:0000259" key="14">
    <source>
        <dbReference type="PROSITE" id="PS50902"/>
    </source>
</evidence>
<keyword evidence="8" id="KW-0249">Electron transport</keyword>
<dbReference type="PIRSF" id="PIRSF000207">
    <property type="entry name" value="SiR-FP_CysJ"/>
    <property type="match status" value="1"/>
</dbReference>
<dbReference type="InterPro" id="IPR029039">
    <property type="entry name" value="Flavoprotein-like_sf"/>
</dbReference>
<dbReference type="Gene3D" id="3.40.50.360">
    <property type="match status" value="1"/>
</dbReference>
<comment type="cofactor">
    <cofactor evidence="12">
        <name>FAD</name>
        <dbReference type="ChEBI" id="CHEBI:57692"/>
    </cofactor>
    <text evidence="12">Binds 1 FAD per subunit.</text>
</comment>
<dbReference type="GO" id="GO:0016651">
    <property type="term" value="F:oxidoreductase activity, acting on NAD(P)H"/>
    <property type="evidence" value="ECO:0007669"/>
    <property type="project" value="UniProtKB-ARBA"/>
</dbReference>
<dbReference type="EC" id="1.8.1.2" evidence="1"/>
<comment type="caution">
    <text evidence="16">The sequence shown here is derived from an EMBL/GenBank/DDBJ whole genome shotgun (WGS) entry which is preliminary data.</text>
</comment>
<dbReference type="SUPFAM" id="SSF63380">
    <property type="entry name" value="Riboflavin synthase domain-like"/>
    <property type="match status" value="1"/>
</dbReference>
<dbReference type="InterPro" id="IPR039261">
    <property type="entry name" value="FNR_nucleotide-bd"/>
</dbReference>
<feature type="binding site" evidence="12">
    <location>
        <begin position="409"/>
        <end position="412"/>
    </location>
    <ligand>
        <name>FAD</name>
        <dbReference type="ChEBI" id="CHEBI:57692"/>
    </ligand>
</feature>
<dbReference type="Pfam" id="PF00258">
    <property type="entry name" value="Flavodoxin_1"/>
    <property type="match status" value="1"/>
</dbReference>
<accession>A0AAE5SZ65</accession>
<feature type="binding site" evidence="12">
    <location>
        <begin position="90"/>
        <end position="95"/>
    </location>
    <ligand>
        <name>FMN</name>
        <dbReference type="ChEBI" id="CHEBI:58210"/>
    </ligand>
</feature>
<evidence type="ECO:0000256" key="13">
    <source>
        <dbReference type="SAM" id="MobiDB-lite"/>
    </source>
</evidence>
<dbReference type="Pfam" id="PF00667">
    <property type="entry name" value="FAD_binding_1"/>
    <property type="match status" value="1"/>
</dbReference>
<dbReference type="SUPFAM" id="SSF52218">
    <property type="entry name" value="Flavoproteins"/>
    <property type="match status" value="1"/>
</dbReference>
<dbReference type="InterPro" id="IPR008254">
    <property type="entry name" value="Flavodoxin/NO_synth"/>
</dbReference>
<dbReference type="GO" id="GO:0005829">
    <property type="term" value="C:cytosol"/>
    <property type="evidence" value="ECO:0007669"/>
    <property type="project" value="TreeGrafter"/>
</dbReference>
<dbReference type="PANTHER" id="PTHR19384">
    <property type="entry name" value="NITRIC OXIDE SYNTHASE-RELATED"/>
    <property type="match status" value="1"/>
</dbReference>
<dbReference type="InterPro" id="IPR003097">
    <property type="entry name" value="CysJ-like_FAD-binding"/>
</dbReference>
<feature type="binding site" evidence="12">
    <location>
        <position position="622"/>
    </location>
    <ligand>
        <name>FAD</name>
        <dbReference type="ChEBI" id="CHEBI:57692"/>
    </ligand>
</feature>
<evidence type="ECO:0000256" key="10">
    <source>
        <dbReference type="ARBA" id="ARBA00023192"/>
    </source>
</evidence>
<evidence type="ECO:0000313" key="16">
    <source>
        <dbReference type="EMBL" id="PTG14315.1"/>
    </source>
</evidence>
<feature type="domain" description="Flavodoxin-like" evidence="14">
    <location>
        <begin position="84"/>
        <end position="222"/>
    </location>
</feature>
<name>A0AAE5SZ65_STACR</name>
<evidence type="ECO:0000256" key="11">
    <source>
        <dbReference type="ARBA" id="ARBA00052219"/>
    </source>
</evidence>
<dbReference type="Proteomes" id="UP000242704">
    <property type="component" value="Unassembled WGS sequence"/>
</dbReference>
<protein>
    <recommendedName>
        <fullName evidence="1">assimilatory sulfite reductase (NADPH)</fullName>
        <ecNumber evidence="1">1.8.1.2</ecNumber>
    </recommendedName>
</protein>
<keyword evidence="2" id="KW-0813">Transport</keyword>
<evidence type="ECO:0000256" key="8">
    <source>
        <dbReference type="ARBA" id="ARBA00022982"/>
    </source>
</evidence>
<dbReference type="PROSITE" id="PS51384">
    <property type="entry name" value="FAD_FR"/>
    <property type="match status" value="1"/>
</dbReference>
<dbReference type="InterPro" id="IPR001433">
    <property type="entry name" value="OxRdtase_FAD/NAD-bd"/>
</dbReference>
<feature type="binding site" evidence="12">
    <location>
        <begin position="173"/>
        <end position="182"/>
    </location>
    <ligand>
        <name>FMN</name>
        <dbReference type="ChEBI" id="CHEBI:58210"/>
    </ligand>
</feature>
<evidence type="ECO:0000313" key="17">
    <source>
        <dbReference type="Proteomes" id="UP000242704"/>
    </source>
</evidence>
<dbReference type="PRINTS" id="PR00371">
    <property type="entry name" value="FPNCR"/>
</dbReference>
<dbReference type="InterPro" id="IPR001709">
    <property type="entry name" value="Flavoprot_Pyr_Nucl_cyt_Rdtase"/>
</dbReference>
<sequence>MYLKVTNSPFTDEQVAQLNSVLATLTTDQKIWLSGYLTYSSAERSPVDASQAAVVNSPETSHVSETSHVTEANQASSPQENRTLTLLYGSETGNAQSLADLFEERLKSLNFDITKKAMDEIKPKELKKLEDVLIVTSTQGEGDPPDNALELHEFLHSRKAPKLDGLRYSVLALGDVTYEYFCQTGKDFDAKLSELGATRLYDRVDCDVDYEEDAEKWIANVINALDNQTSSTAPSQELVSETVQRESEIKHSKAHPYQAEVLENISLNGRGSNKETRHIELSIEDMNESYEAGDCLVVLPQNSPQLVTQLIEALGWKGDTPTQINEEGDTLPLEEALTHHFEISKLTVPLIQNASAHFGNDDLSSLADDKAETKAYIEGRDFIDLLNDYVTTDLAPEDLYKVLRKLPPREYSISSSYELEPDEVHLTVGAVRYEAHGRERHGVCSIHFAERLQPGDTVPVYLKHNPNFKFPTDPEQKVIMIGPGTGVAPFRAHLQDREERDWKGHTWLFFGEQHFTTDFLYQTEWQSWLKDGYLEKMDVAFSRDTDEKVYVQHRIQENAETFNQWLEDGASIYICGDEKHMASDVHQTIVKVISDTRHISTEDAEDILKQMKKDKRYQRDVY</sequence>